<reference evidence="2" key="1">
    <citation type="submission" date="2019-12" db="EMBL/GenBank/DDBJ databases">
        <title>Comparative genomics gives insights into the taxonomy of the Azoarcus-Aromatoleum group and reveals separate origins of nif in the plant-associated Azoarcus and non-plant-associated Aromatoleum sub-groups.</title>
        <authorList>
            <person name="Lafos M."/>
            <person name="Maluk M."/>
            <person name="Batista M."/>
            <person name="Junghare M."/>
            <person name="Carmona M."/>
            <person name="Faoro H."/>
            <person name="Cruz L.M."/>
            <person name="Battistoni F."/>
            <person name="De Souza E."/>
            <person name="Pedrosa F."/>
            <person name="Chen W.-M."/>
            <person name="Poole P.S."/>
            <person name="Dixon R.A."/>
            <person name="James E.K."/>
        </authorList>
    </citation>
    <scope>NUCLEOTIDE SEQUENCE</scope>
    <source>
        <strain evidence="2">LuFRes1</strain>
    </source>
</reference>
<accession>A0ABX1PMS8</accession>
<dbReference type="EMBL" id="WTVG01000043">
    <property type="protein sequence ID" value="NMG25824.1"/>
    <property type="molecule type" value="Genomic_DNA"/>
</dbReference>
<evidence type="ECO:0000256" key="1">
    <source>
        <dbReference type="SAM" id="Coils"/>
    </source>
</evidence>
<organism evidence="2 3">
    <name type="scientific">Aromatoleum anaerobium</name>
    <dbReference type="NCBI Taxonomy" id="182180"/>
    <lineage>
        <taxon>Bacteria</taxon>
        <taxon>Pseudomonadati</taxon>
        <taxon>Pseudomonadota</taxon>
        <taxon>Betaproteobacteria</taxon>
        <taxon>Rhodocyclales</taxon>
        <taxon>Rhodocyclaceae</taxon>
        <taxon>Aromatoleum</taxon>
    </lineage>
</organism>
<gene>
    <name evidence="2" type="ORF">GO606_14065</name>
</gene>
<comment type="caution">
    <text evidence="2">The sequence shown here is derived from an EMBL/GenBank/DDBJ whole genome shotgun (WGS) entry which is preliminary data.</text>
</comment>
<proteinExistence type="predicted"/>
<dbReference type="RefSeq" id="WP_169119164.1">
    <property type="nucleotide sequence ID" value="NZ_WTVG02000039.1"/>
</dbReference>
<dbReference type="Proteomes" id="UP000615989">
    <property type="component" value="Unassembled WGS sequence"/>
</dbReference>
<evidence type="ECO:0000313" key="3">
    <source>
        <dbReference type="Proteomes" id="UP000615989"/>
    </source>
</evidence>
<keyword evidence="1" id="KW-0175">Coiled coil</keyword>
<name>A0ABX1PMS8_9RHOO</name>
<sequence>MGAADKIITVEDALAASHTLLTVREIMRETGHAEPVVRAELRRLANQGQIEHIPGRGRYDGRYGLLRPIDRVDQATAVDDCLPVGDSEGGEADVHAIPAPQYDPATVSLNPIERTAAQQNRADEAEQQVASLLNVIADIRAAIGDDGRIMLYELANAVHKRSEMAELGLRVSADFAETTTELDAIRAALGVVIGGDIDPSDLTEVEIAQRAAQLITVELANARALNAKLEHLLGSERTANAALREQLDNTVSPEIGSIAPAGYLVRAPKRRPRVLTKHDSAQAAAMAAACNGSGRCDVYALVHVGTAKRGAVWRAAQ</sequence>
<feature type="coiled-coil region" evidence="1">
    <location>
        <begin position="115"/>
        <end position="142"/>
    </location>
</feature>
<evidence type="ECO:0000313" key="2">
    <source>
        <dbReference type="EMBL" id="NMG25824.1"/>
    </source>
</evidence>
<protein>
    <submittedName>
        <fullName evidence="2">Uncharacterized protein</fullName>
    </submittedName>
</protein>
<keyword evidence="3" id="KW-1185">Reference proteome</keyword>